<gene>
    <name evidence="4" type="ORF">B0T16DRAFT_179276</name>
</gene>
<sequence>MDPSILGPSNSSGVQGVAPYSARPPSPPQIHVPSYGSDIGDLKILPSFKGVNAGQLTQNEISIITQDKAQIASDQSCGWQYEQRRVAQRILDFLWLGPTSSTRDLGFLQKEGITMILGCRDSQYQLGFASIQKSADKLGIEAKFVDLVDGKAGFVNAFRAATSVINSHLLDIYRRQAVAHGPDTASVAIDSQNFRRGKVLVCCESGNDRSAAIVAAYIMAIFNVDCIRAMQFVGLQRFCASFDDETKFVLRAYEDTLKAVEDVRNQNAALQTAAQPAPAQRTKRRIDDTMDHDTPAPDDTAMDMEANDQDRYQNRSFVPFVDNAGGPSPQGHRT</sequence>
<evidence type="ECO:0000256" key="1">
    <source>
        <dbReference type="ARBA" id="ARBA00009649"/>
    </source>
</evidence>
<dbReference type="GO" id="GO:0070372">
    <property type="term" value="P:regulation of ERK1 and ERK2 cascade"/>
    <property type="evidence" value="ECO:0007669"/>
    <property type="project" value="TreeGrafter"/>
</dbReference>
<accession>A0AA39Y1R1</accession>
<feature type="compositionally biased region" description="Low complexity" evidence="2">
    <location>
        <begin position="269"/>
        <end position="280"/>
    </location>
</feature>
<dbReference type="GO" id="GO:0140096">
    <property type="term" value="F:catalytic activity, acting on a protein"/>
    <property type="evidence" value="ECO:0007669"/>
    <property type="project" value="UniProtKB-ARBA"/>
</dbReference>
<dbReference type="PANTHER" id="PTHR46588">
    <property type="entry name" value="SERINE/THREONINE/TYROSINE-INTERACTING PROTEIN"/>
    <property type="match status" value="1"/>
</dbReference>
<dbReference type="InterPro" id="IPR000340">
    <property type="entry name" value="Dual-sp_phosphatase_cat-dom"/>
</dbReference>
<dbReference type="GO" id="GO:0062026">
    <property type="term" value="P:negative regulation of SCF-dependent proteasomal ubiquitin-dependent catabolic process"/>
    <property type="evidence" value="ECO:0007669"/>
    <property type="project" value="TreeGrafter"/>
</dbReference>
<dbReference type="GO" id="GO:1990444">
    <property type="term" value="F:F-box domain binding"/>
    <property type="evidence" value="ECO:0007669"/>
    <property type="project" value="TreeGrafter"/>
</dbReference>
<comment type="caution">
    <text evidence="4">The sequence shown here is derived from an EMBL/GenBank/DDBJ whole genome shotgun (WGS) entry which is preliminary data.</text>
</comment>
<evidence type="ECO:0000313" key="5">
    <source>
        <dbReference type="Proteomes" id="UP001174936"/>
    </source>
</evidence>
<reference evidence="4" key="1">
    <citation type="submission" date="2023-06" db="EMBL/GenBank/DDBJ databases">
        <title>Genome-scale phylogeny and comparative genomics of the fungal order Sordariales.</title>
        <authorList>
            <consortium name="Lawrence Berkeley National Laboratory"/>
            <person name="Hensen N."/>
            <person name="Bonometti L."/>
            <person name="Westerberg I."/>
            <person name="Brannstrom I.O."/>
            <person name="Guillou S."/>
            <person name="Cros-Aarteil S."/>
            <person name="Calhoun S."/>
            <person name="Haridas S."/>
            <person name="Kuo A."/>
            <person name="Mondo S."/>
            <person name="Pangilinan J."/>
            <person name="Riley R."/>
            <person name="Labutti K."/>
            <person name="Andreopoulos B."/>
            <person name="Lipzen A."/>
            <person name="Chen C."/>
            <person name="Yanf M."/>
            <person name="Daum C."/>
            <person name="Ng V."/>
            <person name="Clum A."/>
            <person name="Steindorff A."/>
            <person name="Ohm R."/>
            <person name="Martin F."/>
            <person name="Silar P."/>
            <person name="Natvig D."/>
            <person name="Lalanne C."/>
            <person name="Gautier V."/>
            <person name="Ament-Velasquez S.L."/>
            <person name="Kruys A."/>
            <person name="Hutchinson M.I."/>
            <person name="Powell A.J."/>
            <person name="Barry K."/>
            <person name="Miller A.N."/>
            <person name="Grigoriev I.V."/>
            <person name="Debuchy R."/>
            <person name="Gladieux P."/>
            <person name="Thoren M.H."/>
            <person name="Johannesson H."/>
        </authorList>
    </citation>
    <scope>NUCLEOTIDE SEQUENCE</scope>
    <source>
        <strain evidence="4">SMH2532-1</strain>
    </source>
</reference>
<evidence type="ECO:0000259" key="3">
    <source>
        <dbReference type="SMART" id="SM00195"/>
    </source>
</evidence>
<dbReference type="InterPro" id="IPR029021">
    <property type="entry name" value="Prot-tyrosine_phosphatase-like"/>
</dbReference>
<evidence type="ECO:0000256" key="2">
    <source>
        <dbReference type="SAM" id="MobiDB-lite"/>
    </source>
</evidence>
<keyword evidence="5" id="KW-1185">Reference proteome</keyword>
<dbReference type="CDD" id="cd14498">
    <property type="entry name" value="DSP"/>
    <property type="match status" value="1"/>
</dbReference>
<dbReference type="GO" id="GO:0005654">
    <property type="term" value="C:nucleoplasm"/>
    <property type="evidence" value="ECO:0007669"/>
    <property type="project" value="TreeGrafter"/>
</dbReference>
<evidence type="ECO:0000313" key="4">
    <source>
        <dbReference type="EMBL" id="KAK0643257.1"/>
    </source>
</evidence>
<dbReference type="GO" id="GO:0005737">
    <property type="term" value="C:cytoplasm"/>
    <property type="evidence" value="ECO:0007669"/>
    <property type="project" value="TreeGrafter"/>
</dbReference>
<feature type="domain" description="Tyrosine-protein phosphatase" evidence="3">
    <location>
        <begin position="86"/>
        <end position="256"/>
    </location>
</feature>
<dbReference type="InterPro" id="IPR020422">
    <property type="entry name" value="TYR_PHOSPHATASE_DUAL_dom"/>
</dbReference>
<proteinExistence type="inferred from homology"/>
<dbReference type="PANTHER" id="PTHR46588:SF1">
    <property type="entry name" value="SERINE_THREONINE_TYROSINE-INTERACTING PROTEIN"/>
    <property type="match status" value="1"/>
</dbReference>
<organism evidence="4 5">
    <name type="scientific">Cercophora newfieldiana</name>
    <dbReference type="NCBI Taxonomy" id="92897"/>
    <lineage>
        <taxon>Eukaryota</taxon>
        <taxon>Fungi</taxon>
        <taxon>Dikarya</taxon>
        <taxon>Ascomycota</taxon>
        <taxon>Pezizomycotina</taxon>
        <taxon>Sordariomycetes</taxon>
        <taxon>Sordariomycetidae</taxon>
        <taxon>Sordariales</taxon>
        <taxon>Lasiosphaeriaceae</taxon>
        <taxon>Cercophora</taxon>
    </lineage>
</organism>
<dbReference type="InterPro" id="IPR052449">
    <property type="entry name" value="STYX-Interacting_Phosphatase"/>
</dbReference>
<feature type="region of interest" description="Disordered" evidence="2">
    <location>
        <begin position="1"/>
        <end position="28"/>
    </location>
</feature>
<dbReference type="SUPFAM" id="SSF52799">
    <property type="entry name" value="(Phosphotyrosine protein) phosphatases II"/>
    <property type="match status" value="1"/>
</dbReference>
<comment type="similarity">
    <text evidence="1">Belongs to the protein-tyrosine phosphatase family. Non-receptor class subfamily.</text>
</comment>
<protein>
    <submittedName>
        <fullName evidence="4">Protein-tyrosine phosphatase-like protein</fullName>
    </submittedName>
</protein>
<dbReference type="Gene3D" id="3.90.190.10">
    <property type="entry name" value="Protein tyrosine phosphatase superfamily"/>
    <property type="match status" value="1"/>
</dbReference>
<dbReference type="EMBL" id="JAULSV010000005">
    <property type="protein sequence ID" value="KAK0643257.1"/>
    <property type="molecule type" value="Genomic_DNA"/>
</dbReference>
<feature type="compositionally biased region" description="Basic and acidic residues" evidence="2">
    <location>
        <begin position="285"/>
        <end position="295"/>
    </location>
</feature>
<dbReference type="AlphaFoldDB" id="A0AA39Y1R1"/>
<dbReference type="Proteomes" id="UP001174936">
    <property type="component" value="Unassembled WGS sequence"/>
</dbReference>
<dbReference type="Pfam" id="PF00782">
    <property type="entry name" value="DSPc"/>
    <property type="match status" value="1"/>
</dbReference>
<feature type="region of interest" description="Disordered" evidence="2">
    <location>
        <begin position="269"/>
        <end position="334"/>
    </location>
</feature>
<dbReference type="SMART" id="SM00195">
    <property type="entry name" value="DSPc"/>
    <property type="match status" value="1"/>
</dbReference>
<name>A0AA39Y1R1_9PEZI</name>